<dbReference type="AlphaFoldDB" id="A0A285E838"/>
<evidence type="ECO:0000313" key="3">
    <source>
        <dbReference type="Proteomes" id="UP000219514"/>
    </source>
</evidence>
<sequence>MIPTETAREAPVSATTRRRWRTAAAGIAITAASFTTVACGSDVVDDDVQQNVEEGVDDVEREVEDATDGEDSNG</sequence>
<reference evidence="2 3" key="1">
    <citation type="submission" date="2017-09" db="EMBL/GenBank/DDBJ databases">
        <authorList>
            <person name="Ehlers B."/>
            <person name="Leendertz F.H."/>
        </authorList>
    </citation>
    <scope>NUCLEOTIDE SEQUENCE [LARGE SCALE GENOMIC DNA]</scope>
    <source>
        <strain evidence="2 3">DSM 46844</strain>
    </source>
</reference>
<name>A0A285E838_9ACTN</name>
<gene>
    <name evidence="2" type="ORF">SAMN06893097_101165</name>
</gene>
<evidence type="ECO:0000313" key="2">
    <source>
        <dbReference type="EMBL" id="SNX94374.1"/>
    </source>
</evidence>
<dbReference type="EMBL" id="OBDO01000001">
    <property type="protein sequence ID" value="SNX94374.1"/>
    <property type="molecule type" value="Genomic_DNA"/>
</dbReference>
<feature type="region of interest" description="Disordered" evidence="1">
    <location>
        <begin position="53"/>
        <end position="74"/>
    </location>
</feature>
<dbReference type="Proteomes" id="UP000219514">
    <property type="component" value="Unassembled WGS sequence"/>
</dbReference>
<organism evidence="2 3">
    <name type="scientific">Geodermatophilus sabuli</name>
    <dbReference type="NCBI Taxonomy" id="1564158"/>
    <lineage>
        <taxon>Bacteria</taxon>
        <taxon>Bacillati</taxon>
        <taxon>Actinomycetota</taxon>
        <taxon>Actinomycetes</taxon>
        <taxon>Geodermatophilales</taxon>
        <taxon>Geodermatophilaceae</taxon>
        <taxon>Geodermatophilus</taxon>
    </lineage>
</organism>
<accession>A0A285E838</accession>
<keyword evidence="3" id="KW-1185">Reference proteome</keyword>
<proteinExistence type="predicted"/>
<evidence type="ECO:0000256" key="1">
    <source>
        <dbReference type="SAM" id="MobiDB-lite"/>
    </source>
</evidence>
<protein>
    <submittedName>
        <fullName evidence="2">Uncharacterized protein</fullName>
    </submittedName>
</protein>